<accession>A0ABU1IQ82</accession>
<protein>
    <submittedName>
        <fullName evidence="1">Site-specific recombinase XerC</fullName>
    </submittedName>
</protein>
<evidence type="ECO:0000313" key="1">
    <source>
        <dbReference type="EMBL" id="MDR6226299.1"/>
    </source>
</evidence>
<sequence length="75" mass="9095">MRRKRVTARAASTENTQQRKLKLELNAAFEYFISAKKGEGLRDRTIKDYSNAWRYFCTWMVWDRLGENRILWHVL</sequence>
<name>A0ABU1IQ82_9BACL</name>
<organism evidence="1 2">
    <name type="scientific">Desmospora profundinema</name>
    <dbReference type="NCBI Taxonomy" id="1571184"/>
    <lineage>
        <taxon>Bacteria</taxon>
        <taxon>Bacillati</taxon>
        <taxon>Bacillota</taxon>
        <taxon>Bacilli</taxon>
        <taxon>Bacillales</taxon>
        <taxon>Thermoactinomycetaceae</taxon>
        <taxon>Desmospora</taxon>
    </lineage>
</organism>
<proteinExistence type="predicted"/>
<dbReference type="EMBL" id="JAVDQG010000004">
    <property type="protein sequence ID" value="MDR6226299.1"/>
    <property type="molecule type" value="Genomic_DNA"/>
</dbReference>
<comment type="caution">
    <text evidence="1">The sequence shown here is derived from an EMBL/GenBank/DDBJ whole genome shotgun (WGS) entry which is preliminary data.</text>
</comment>
<keyword evidence="2" id="KW-1185">Reference proteome</keyword>
<gene>
    <name evidence="1" type="ORF">JOE21_002305</name>
</gene>
<dbReference type="Proteomes" id="UP001185012">
    <property type="component" value="Unassembled WGS sequence"/>
</dbReference>
<reference evidence="1 2" key="1">
    <citation type="submission" date="2023-07" db="EMBL/GenBank/DDBJ databases">
        <title>Genomic Encyclopedia of Type Strains, Phase IV (KMG-IV): sequencing the most valuable type-strain genomes for metagenomic binning, comparative biology and taxonomic classification.</title>
        <authorList>
            <person name="Goeker M."/>
        </authorList>
    </citation>
    <scope>NUCLEOTIDE SEQUENCE [LARGE SCALE GENOMIC DNA]</scope>
    <source>
        <strain evidence="1 2">DSM 45903</strain>
    </source>
</reference>
<evidence type="ECO:0000313" key="2">
    <source>
        <dbReference type="Proteomes" id="UP001185012"/>
    </source>
</evidence>